<keyword evidence="4" id="KW-0731">Sigma factor</keyword>
<protein>
    <submittedName>
        <fullName evidence="8">RNA polymerase sigma factor</fullName>
    </submittedName>
</protein>
<dbReference type="SUPFAM" id="SSF54427">
    <property type="entry name" value="NTF2-like"/>
    <property type="match status" value="1"/>
</dbReference>
<dbReference type="InterPro" id="IPR013324">
    <property type="entry name" value="RNA_pol_sigma_r3/r4-like"/>
</dbReference>
<keyword evidence="9" id="KW-1185">Reference proteome</keyword>
<dbReference type="NCBIfam" id="TIGR02937">
    <property type="entry name" value="sigma70-ECF"/>
    <property type="match status" value="1"/>
</dbReference>
<dbReference type="InterPro" id="IPR013249">
    <property type="entry name" value="RNA_pol_sigma70_r4_t2"/>
</dbReference>
<organism evidence="8 9">
    <name type="scientific">Cellulomonas chitinilytica</name>
    <dbReference type="NCBI Taxonomy" id="398759"/>
    <lineage>
        <taxon>Bacteria</taxon>
        <taxon>Bacillati</taxon>
        <taxon>Actinomycetota</taxon>
        <taxon>Actinomycetes</taxon>
        <taxon>Micrococcales</taxon>
        <taxon>Cellulomonadaceae</taxon>
        <taxon>Cellulomonas</taxon>
    </lineage>
</organism>
<evidence type="ECO:0000313" key="8">
    <source>
        <dbReference type="EMBL" id="GIG23567.1"/>
    </source>
</evidence>
<dbReference type="Gene3D" id="3.10.450.50">
    <property type="match status" value="1"/>
</dbReference>
<dbReference type="InterPro" id="IPR007627">
    <property type="entry name" value="RNA_pol_sigma70_r2"/>
</dbReference>
<dbReference type="SUPFAM" id="SSF88946">
    <property type="entry name" value="Sigma2 domain of RNA polymerase sigma factors"/>
    <property type="match status" value="1"/>
</dbReference>
<evidence type="ECO:0000256" key="4">
    <source>
        <dbReference type="ARBA" id="ARBA00023082"/>
    </source>
</evidence>
<evidence type="ECO:0000313" key="9">
    <source>
        <dbReference type="Proteomes" id="UP000632740"/>
    </source>
</evidence>
<dbReference type="InterPro" id="IPR036388">
    <property type="entry name" value="WH-like_DNA-bd_sf"/>
</dbReference>
<dbReference type="PANTHER" id="PTHR30173">
    <property type="entry name" value="SIGMA 19 FACTOR"/>
    <property type="match status" value="1"/>
</dbReference>
<comment type="caution">
    <text evidence="8">The sequence shown here is derived from an EMBL/GenBank/DDBJ whole genome shotgun (WGS) entry which is preliminary data.</text>
</comment>
<dbReference type="GO" id="GO:0003677">
    <property type="term" value="F:DNA binding"/>
    <property type="evidence" value="ECO:0007669"/>
    <property type="project" value="InterPro"/>
</dbReference>
<dbReference type="Proteomes" id="UP000632740">
    <property type="component" value="Unassembled WGS sequence"/>
</dbReference>
<dbReference type="Gene3D" id="1.10.10.10">
    <property type="entry name" value="Winged helix-like DNA-binding domain superfamily/Winged helix DNA-binding domain"/>
    <property type="match status" value="1"/>
</dbReference>
<evidence type="ECO:0000256" key="1">
    <source>
        <dbReference type="ARBA" id="ARBA00010641"/>
    </source>
</evidence>
<gene>
    <name evidence="8" type="primary">rpoE_14</name>
    <name evidence="8" type="ORF">Cch01nite_42910</name>
</gene>
<dbReference type="EMBL" id="BONK01000021">
    <property type="protein sequence ID" value="GIG23567.1"/>
    <property type="molecule type" value="Genomic_DNA"/>
</dbReference>
<dbReference type="NCBIfam" id="NF006089">
    <property type="entry name" value="PRK08241.1"/>
    <property type="match status" value="1"/>
</dbReference>
<keyword evidence="3" id="KW-0805">Transcription regulation</keyword>
<evidence type="ECO:0000259" key="6">
    <source>
        <dbReference type="Pfam" id="PF04542"/>
    </source>
</evidence>
<keyword evidence="5" id="KW-0804">Transcription</keyword>
<reference evidence="8" key="1">
    <citation type="submission" date="2021-01" db="EMBL/GenBank/DDBJ databases">
        <title>Whole genome shotgun sequence of Cellulomonas chitinilytica NBRC 110799.</title>
        <authorList>
            <person name="Komaki H."/>
            <person name="Tamura T."/>
        </authorList>
    </citation>
    <scope>NUCLEOTIDE SEQUENCE</scope>
    <source>
        <strain evidence="8">NBRC 110799</strain>
    </source>
</reference>
<dbReference type="PANTHER" id="PTHR30173:SF43">
    <property type="entry name" value="ECF RNA POLYMERASE SIGMA FACTOR SIGI-RELATED"/>
    <property type="match status" value="1"/>
</dbReference>
<dbReference type="Pfam" id="PF04542">
    <property type="entry name" value="Sigma70_r2"/>
    <property type="match status" value="1"/>
</dbReference>
<feature type="domain" description="RNA polymerase sigma-70 region 2" evidence="6">
    <location>
        <begin position="21"/>
        <end position="83"/>
    </location>
</feature>
<name>A0A919P7I8_9CELL</name>
<evidence type="ECO:0000256" key="5">
    <source>
        <dbReference type="ARBA" id="ARBA00023163"/>
    </source>
</evidence>
<feature type="domain" description="RNA polymerase sigma factor 70 region 4 type 2" evidence="7">
    <location>
        <begin position="119"/>
        <end position="170"/>
    </location>
</feature>
<dbReference type="GO" id="GO:0006352">
    <property type="term" value="P:DNA-templated transcription initiation"/>
    <property type="evidence" value="ECO:0007669"/>
    <property type="project" value="InterPro"/>
</dbReference>
<dbReference type="AlphaFoldDB" id="A0A919P7I8"/>
<dbReference type="InterPro" id="IPR013325">
    <property type="entry name" value="RNA_pol_sigma_r2"/>
</dbReference>
<evidence type="ECO:0000256" key="3">
    <source>
        <dbReference type="ARBA" id="ARBA00023015"/>
    </source>
</evidence>
<evidence type="ECO:0000259" key="7">
    <source>
        <dbReference type="Pfam" id="PF08281"/>
    </source>
</evidence>
<evidence type="ECO:0000256" key="2">
    <source>
        <dbReference type="ARBA" id="ARBA00011344"/>
    </source>
</evidence>
<accession>A0A919P7I8</accession>
<dbReference type="GO" id="GO:0016987">
    <property type="term" value="F:sigma factor activity"/>
    <property type="evidence" value="ECO:0007669"/>
    <property type="project" value="UniProtKB-KW"/>
</dbReference>
<dbReference type="SUPFAM" id="SSF88659">
    <property type="entry name" value="Sigma3 and sigma4 domains of RNA polymerase sigma factors"/>
    <property type="match status" value="1"/>
</dbReference>
<dbReference type="Gene3D" id="1.10.1740.10">
    <property type="match status" value="1"/>
</dbReference>
<dbReference type="Pfam" id="PF08281">
    <property type="entry name" value="Sigma70_r4_2"/>
    <property type="match status" value="1"/>
</dbReference>
<sequence length="298" mass="32052">MAAVDTGPVTTFEEESAGLRSELTAHAYRMLGSWDEAEDAVQETYLRGYRSWDGFEGRSSVRTWLYRIATNVCLDAARDRGRRALPSGLAADEHAAAHALSPVRWLQPFPGDRDDLRLALVAGMQTLPPSQRAVLLLRDVLQLPADEVAEILGTTVPAVKSSLQRARARLARTAPTPHDVVEPTSPDARRLLDVYVRAFETADVRLLTAVLRADATLELVPAGAWFAGKAACSVVLADAVGTPGEWSMEPTTANGAPAVVVRRHGEPLGVAVLDVRRDGIAGITVFEDPALVGRFAST</sequence>
<proteinExistence type="inferred from homology"/>
<comment type="subunit">
    <text evidence="2">Interacts transiently with the RNA polymerase catalytic core formed by RpoA, RpoB, RpoC and RpoZ (2 alpha, 1 beta, 1 beta' and 1 omega subunit) to form the RNA polymerase holoenzyme that can initiate transcription.</text>
</comment>
<dbReference type="InterPro" id="IPR014284">
    <property type="entry name" value="RNA_pol_sigma-70_dom"/>
</dbReference>
<dbReference type="InterPro" id="IPR032710">
    <property type="entry name" value="NTF2-like_dom_sf"/>
</dbReference>
<comment type="similarity">
    <text evidence="1">Belongs to the sigma-70 factor family. ECF subfamily.</text>
</comment>
<dbReference type="InterPro" id="IPR052704">
    <property type="entry name" value="ECF_Sigma-70_Domain"/>
</dbReference>